<accession>H1KI98</accession>
<evidence type="ECO:0000256" key="1">
    <source>
        <dbReference type="SAM" id="MobiDB-lite"/>
    </source>
</evidence>
<organism evidence="2 3">
    <name type="scientific">Methylorubrum extorquens DSM 13060</name>
    <dbReference type="NCBI Taxonomy" id="882800"/>
    <lineage>
        <taxon>Bacteria</taxon>
        <taxon>Pseudomonadati</taxon>
        <taxon>Pseudomonadota</taxon>
        <taxon>Alphaproteobacteria</taxon>
        <taxon>Hyphomicrobiales</taxon>
        <taxon>Methylobacteriaceae</taxon>
        <taxon>Methylorubrum</taxon>
    </lineage>
</organism>
<sequence length="66" mass="7601">MIEGRSINSIEQAIPRLCRESLQLGALTSLREFKADNADTANAVRPQFPRRRIPAFEQSRFSRRRA</sequence>
<dbReference type="EMBL" id="AGJK01000051">
    <property type="protein sequence ID" value="EHP92733.1"/>
    <property type="molecule type" value="Genomic_DNA"/>
</dbReference>
<comment type="caution">
    <text evidence="2">The sequence shown here is derived from an EMBL/GenBank/DDBJ whole genome shotgun (WGS) entry which is preliminary data.</text>
</comment>
<proteinExistence type="predicted"/>
<gene>
    <name evidence="2" type="ORF">MetexDRAFT_2360</name>
</gene>
<feature type="region of interest" description="Disordered" evidence="1">
    <location>
        <begin position="39"/>
        <end position="66"/>
    </location>
</feature>
<protein>
    <submittedName>
        <fullName evidence="2">Uncharacterized protein</fullName>
    </submittedName>
</protein>
<reference evidence="2 3" key="1">
    <citation type="submission" date="2011-09" db="EMBL/GenBank/DDBJ databases">
        <title>The draft genome of Methylobacterium extorquens DSM 13060.</title>
        <authorList>
            <consortium name="US DOE Joint Genome Institute (JGI-PGF)"/>
            <person name="Lucas S."/>
            <person name="Han J."/>
            <person name="Lapidus A."/>
            <person name="Cheng J.-F."/>
            <person name="Goodwin L."/>
            <person name="Pitluck S."/>
            <person name="Peters L."/>
            <person name="Land M.L."/>
            <person name="Hauser L."/>
            <person name="Koskimaki J."/>
            <person name="Halonen O."/>
            <person name="Pirttila A."/>
            <person name="Frank C."/>
            <person name="Woyke T.J."/>
        </authorList>
    </citation>
    <scope>NUCLEOTIDE SEQUENCE [LARGE SCALE GENOMIC DNA]</scope>
    <source>
        <strain evidence="2 3">DSM 13060</strain>
    </source>
</reference>
<name>H1KI98_METEX</name>
<evidence type="ECO:0000313" key="3">
    <source>
        <dbReference type="Proteomes" id="UP000004382"/>
    </source>
</evidence>
<dbReference type="Proteomes" id="UP000004382">
    <property type="component" value="Unassembled WGS sequence"/>
</dbReference>
<dbReference type="AlphaFoldDB" id="H1KI98"/>
<evidence type="ECO:0000313" key="2">
    <source>
        <dbReference type="EMBL" id="EHP92733.1"/>
    </source>
</evidence>